<dbReference type="PROSITE" id="PS50157">
    <property type="entry name" value="ZINC_FINGER_C2H2_2"/>
    <property type="match status" value="8"/>
</dbReference>
<feature type="domain" description="ZAD" evidence="12">
    <location>
        <begin position="20"/>
        <end position="99"/>
    </location>
</feature>
<feature type="binding site" evidence="9">
    <location>
        <position position="72"/>
    </location>
    <ligand>
        <name>Zn(2+)</name>
        <dbReference type="ChEBI" id="CHEBI:29105"/>
    </ligand>
</feature>
<evidence type="ECO:0000256" key="5">
    <source>
        <dbReference type="ARBA" id="ARBA00022833"/>
    </source>
</evidence>
<feature type="binding site" evidence="9">
    <location>
        <position position="75"/>
    </location>
    <ligand>
        <name>Zn(2+)</name>
        <dbReference type="ChEBI" id="CHEBI:29105"/>
    </ligand>
</feature>
<feature type="region of interest" description="Disordered" evidence="10">
    <location>
        <begin position="554"/>
        <end position="575"/>
    </location>
</feature>
<evidence type="ECO:0000256" key="10">
    <source>
        <dbReference type="SAM" id="MobiDB-lite"/>
    </source>
</evidence>
<reference evidence="13" key="1">
    <citation type="journal article" date="2023" name="Genome Biol. Evol.">
        <title>Long-read-based Genome Assembly of Drosophila gunungcola Reveals Fewer Chemosensory Genes in Flower-breeding Species.</title>
        <authorList>
            <person name="Negi A."/>
            <person name="Liao B.Y."/>
            <person name="Yeh S.D."/>
        </authorList>
    </citation>
    <scope>NUCLEOTIDE SEQUENCE</scope>
    <source>
        <strain evidence="13">Sukarami</strain>
    </source>
</reference>
<feature type="binding site" evidence="9">
    <location>
        <position position="22"/>
    </location>
    <ligand>
        <name>Zn(2+)</name>
        <dbReference type="ChEBI" id="CHEBI:29105"/>
    </ligand>
</feature>
<dbReference type="OrthoDB" id="6077919at2759"/>
<evidence type="ECO:0000256" key="8">
    <source>
        <dbReference type="PROSITE-ProRule" id="PRU00042"/>
    </source>
</evidence>
<feature type="binding site" evidence="9">
    <location>
        <position position="25"/>
    </location>
    <ligand>
        <name>Zn(2+)</name>
        <dbReference type="ChEBI" id="CHEBI:29105"/>
    </ligand>
</feature>
<dbReference type="PROSITE" id="PS51915">
    <property type="entry name" value="ZAD"/>
    <property type="match status" value="1"/>
</dbReference>
<evidence type="ECO:0000256" key="7">
    <source>
        <dbReference type="ARBA" id="ARBA00023242"/>
    </source>
</evidence>
<dbReference type="InterPro" id="IPR012934">
    <property type="entry name" value="Znf_AD"/>
</dbReference>
<keyword evidence="2 9" id="KW-0479">Metal-binding</keyword>
<keyword evidence="7" id="KW-0539">Nucleus</keyword>
<comment type="caution">
    <text evidence="13">The sequence shown here is derived from an EMBL/GenBank/DDBJ whole genome shotgun (WGS) entry which is preliminary data.</text>
</comment>
<accession>A0A9Q0BVC5</accession>
<feature type="compositionally biased region" description="Basic residues" evidence="10">
    <location>
        <begin position="602"/>
        <end position="613"/>
    </location>
</feature>
<dbReference type="InterPro" id="IPR050589">
    <property type="entry name" value="Ikaros_C2H2-ZF"/>
</dbReference>
<dbReference type="SUPFAM" id="SSF57667">
    <property type="entry name" value="beta-beta-alpha zinc fingers"/>
    <property type="match status" value="5"/>
</dbReference>
<organism evidence="13 14">
    <name type="scientific">Drosophila gunungcola</name>
    <name type="common">fruit fly</name>
    <dbReference type="NCBI Taxonomy" id="103775"/>
    <lineage>
        <taxon>Eukaryota</taxon>
        <taxon>Metazoa</taxon>
        <taxon>Ecdysozoa</taxon>
        <taxon>Arthropoda</taxon>
        <taxon>Hexapoda</taxon>
        <taxon>Insecta</taxon>
        <taxon>Pterygota</taxon>
        <taxon>Neoptera</taxon>
        <taxon>Endopterygota</taxon>
        <taxon>Diptera</taxon>
        <taxon>Brachycera</taxon>
        <taxon>Muscomorpha</taxon>
        <taxon>Ephydroidea</taxon>
        <taxon>Drosophilidae</taxon>
        <taxon>Drosophila</taxon>
        <taxon>Sophophora</taxon>
    </lineage>
</organism>
<dbReference type="Proteomes" id="UP001059596">
    <property type="component" value="Chromosome 3R"/>
</dbReference>
<keyword evidence="5 9" id="KW-0862">Zinc</keyword>
<feature type="domain" description="C2H2-type" evidence="11">
    <location>
        <begin position="541"/>
        <end position="569"/>
    </location>
</feature>
<evidence type="ECO:0000313" key="14">
    <source>
        <dbReference type="Proteomes" id="UP001059596"/>
    </source>
</evidence>
<feature type="domain" description="C2H2-type" evidence="11">
    <location>
        <begin position="513"/>
        <end position="540"/>
    </location>
</feature>
<dbReference type="InterPro" id="IPR013087">
    <property type="entry name" value="Znf_C2H2_type"/>
</dbReference>
<dbReference type="AlphaFoldDB" id="A0A9Q0BVC5"/>
<feature type="domain" description="C2H2-type" evidence="11">
    <location>
        <begin position="370"/>
        <end position="397"/>
    </location>
</feature>
<dbReference type="GO" id="GO:0005634">
    <property type="term" value="C:nucleus"/>
    <property type="evidence" value="ECO:0007669"/>
    <property type="project" value="UniProtKB-SubCell"/>
</dbReference>
<evidence type="ECO:0000256" key="6">
    <source>
        <dbReference type="ARBA" id="ARBA00023125"/>
    </source>
</evidence>
<evidence type="ECO:0000256" key="3">
    <source>
        <dbReference type="ARBA" id="ARBA00022737"/>
    </source>
</evidence>
<evidence type="ECO:0008006" key="15">
    <source>
        <dbReference type="Google" id="ProtNLM"/>
    </source>
</evidence>
<evidence type="ECO:0000256" key="1">
    <source>
        <dbReference type="ARBA" id="ARBA00004123"/>
    </source>
</evidence>
<protein>
    <recommendedName>
        <fullName evidence="15">Zinc finger protein weckle</fullName>
    </recommendedName>
</protein>
<dbReference type="GO" id="GO:0003700">
    <property type="term" value="F:DNA-binding transcription factor activity"/>
    <property type="evidence" value="ECO:0007669"/>
    <property type="project" value="TreeGrafter"/>
</dbReference>
<feature type="domain" description="C2H2-type" evidence="11">
    <location>
        <begin position="401"/>
        <end position="429"/>
    </location>
</feature>
<dbReference type="FunFam" id="3.30.160.60:FF:000446">
    <property type="entry name" value="Zinc finger protein"/>
    <property type="match status" value="1"/>
</dbReference>
<keyword evidence="3" id="KW-0677">Repeat</keyword>
<proteinExistence type="predicted"/>
<dbReference type="Gene3D" id="3.30.160.60">
    <property type="entry name" value="Classic Zinc Finger"/>
    <property type="match status" value="6"/>
</dbReference>
<dbReference type="FunFam" id="3.30.160.60:FF:002290">
    <property type="entry name" value="Weckle, isoform B"/>
    <property type="match status" value="1"/>
</dbReference>
<evidence type="ECO:0000259" key="12">
    <source>
        <dbReference type="PROSITE" id="PS51915"/>
    </source>
</evidence>
<dbReference type="InterPro" id="IPR036236">
    <property type="entry name" value="Znf_C2H2_sf"/>
</dbReference>
<keyword evidence="4 8" id="KW-0863">Zinc-finger</keyword>
<dbReference type="GO" id="GO:0006357">
    <property type="term" value="P:regulation of transcription by RNA polymerase II"/>
    <property type="evidence" value="ECO:0007669"/>
    <property type="project" value="TreeGrafter"/>
</dbReference>
<comment type="subcellular location">
    <subcellularLocation>
        <location evidence="1">Nucleus</location>
    </subcellularLocation>
</comment>
<dbReference type="EMBL" id="JAMKOV010000001">
    <property type="protein sequence ID" value="KAI8045591.1"/>
    <property type="molecule type" value="Genomic_DNA"/>
</dbReference>
<dbReference type="SMART" id="SM00868">
    <property type="entry name" value="zf-AD"/>
    <property type="match status" value="1"/>
</dbReference>
<keyword evidence="14" id="KW-1185">Reference proteome</keyword>
<feature type="domain" description="C2H2-type" evidence="11">
    <location>
        <begin position="458"/>
        <end position="485"/>
    </location>
</feature>
<sequence>MSDLLAVSEAGKEDLTSWHRWCRLCAKDHPTNRNVFAMEDKEYSWTSMLAMTVGKYFWVDIKREDELSNCLCVECFNLMDCLIEFSERVRQVQTLFNRLHTTKADVLVDFDKIREDCGLVSHKWKHMMSRAVELHPVQKQEEFIEGDKAIVGEELKTDEMLLIPSLGVEQQSPEQKPDFIDEEEEILEEGEHLAEEEVETVEEEVEHHDTSDCLVEEELIPEEEFIEESQIIEESHVEDFHIETYEVISHKAQAEPVQTKLIEESLESEHDPQESQIIEETQVEDFHIETYEVISHNPQSEPVKSKKVEVSLESEDDHSPEHLVEDEVEIPEEPAIYKCSICSKPYKKPKAYKRHMEEVHNTAPQDLPQLECNQCGVSFSTVTQLHAHYRSHLPAKLKPDNSCPHCEKIFTTPGTLKRHIDGVHKQIKPYVCDLCGKSFNYITGLKDHKLVHTEECPFECPVCQRRFKNKARLKIHSDTHSDKIYECTICGVKLKTRRTFNKHKLVHSDERQYKCDVCGSAFKRSKTLKAHLILHTGIRPYKCNFCGRDFTNGSNCRSHKRQSHPKELAEEESRGVSRSTLLPMLAELTKASKLIKTPAKPSKTRGSRLKVAPRRPENATEPTAKDTDGAILYEFVEELDYS</sequence>
<evidence type="ECO:0000256" key="4">
    <source>
        <dbReference type="ARBA" id="ARBA00022771"/>
    </source>
</evidence>
<name>A0A9Q0BVC5_9MUSC</name>
<dbReference type="Pfam" id="PF13912">
    <property type="entry name" value="zf-C2H2_6"/>
    <property type="match status" value="1"/>
</dbReference>
<dbReference type="Pfam" id="PF13894">
    <property type="entry name" value="zf-C2H2_4"/>
    <property type="match status" value="1"/>
</dbReference>
<feature type="domain" description="C2H2-type" evidence="11">
    <location>
        <begin position="485"/>
        <end position="512"/>
    </location>
</feature>
<dbReference type="FunFam" id="3.30.160.60:FF:001384">
    <property type="entry name" value="Zinc finger protein"/>
    <property type="match status" value="1"/>
</dbReference>
<gene>
    <name evidence="13" type="ORF">M5D96_001773</name>
</gene>
<evidence type="ECO:0000256" key="2">
    <source>
        <dbReference type="ARBA" id="ARBA00022723"/>
    </source>
</evidence>
<feature type="domain" description="C2H2-type" evidence="11">
    <location>
        <begin position="337"/>
        <end position="365"/>
    </location>
</feature>
<feature type="compositionally biased region" description="Basic and acidic residues" evidence="10">
    <location>
        <begin position="564"/>
        <end position="575"/>
    </location>
</feature>
<keyword evidence="6" id="KW-0238">DNA-binding</keyword>
<evidence type="ECO:0000259" key="11">
    <source>
        <dbReference type="PROSITE" id="PS50157"/>
    </source>
</evidence>
<dbReference type="Pfam" id="PF00096">
    <property type="entry name" value="zf-C2H2"/>
    <property type="match status" value="4"/>
</dbReference>
<dbReference type="Pfam" id="PF07776">
    <property type="entry name" value="zf-AD"/>
    <property type="match status" value="1"/>
</dbReference>
<dbReference type="PROSITE" id="PS00028">
    <property type="entry name" value="ZINC_FINGER_C2H2_1"/>
    <property type="match status" value="8"/>
</dbReference>
<feature type="compositionally biased region" description="Basic and acidic residues" evidence="10">
    <location>
        <begin position="614"/>
        <end position="627"/>
    </location>
</feature>
<feature type="region of interest" description="Disordered" evidence="10">
    <location>
        <begin position="593"/>
        <end position="627"/>
    </location>
</feature>
<dbReference type="FunFam" id="3.40.1800.20:FF:000002">
    <property type="entry name" value="Weckle, isoform B"/>
    <property type="match status" value="1"/>
</dbReference>
<dbReference type="GO" id="GO:0000978">
    <property type="term" value="F:RNA polymerase II cis-regulatory region sequence-specific DNA binding"/>
    <property type="evidence" value="ECO:0007669"/>
    <property type="project" value="TreeGrafter"/>
</dbReference>
<dbReference type="SMART" id="SM00355">
    <property type="entry name" value="ZnF_C2H2"/>
    <property type="match status" value="8"/>
</dbReference>
<dbReference type="PANTHER" id="PTHR24404:SF114">
    <property type="entry name" value="KLUMPFUSS, ISOFORM B-RELATED"/>
    <property type="match status" value="1"/>
</dbReference>
<dbReference type="GO" id="GO:0008270">
    <property type="term" value="F:zinc ion binding"/>
    <property type="evidence" value="ECO:0007669"/>
    <property type="project" value="UniProtKB-UniRule"/>
</dbReference>
<feature type="domain" description="C2H2-type" evidence="11">
    <location>
        <begin position="430"/>
        <end position="457"/>
    </location>
</feature>
<dbReference type="Gene3D" id="3.40.1800.20">
    <property type="match status" value="1"/>
</dbReference>
<evidence type="ECO:0000313" key="13">
    <source>
        <dbReference type="EMBL" id="KAI8045591.1"/>
    </source>
</evidence>
<evidence type="ECO:0000256" key="9">
    <source>
        <dbReference type="PROSITE-ProRule" id="PRU01263"/>
    </source>
</evidence>
<dbReference type="SUPFAM" id="SSF57716">
    <property type="entry name" value="Glucocorticoid receptor-like (DNA-binding domain)"/>
    <property type="match status" value="1"/>
</dbReference>
<dbReference type="PANTHER" id="PTHR24404">
    <property type="entry name" value="ZINC FINGER PROTEIN"/>
    <property type="match status" value="1"/>
</dbReference>